<organism evidence="2 3">
    <name type="scientific">Pseudonocardia adelaidensis</name>
    <dbReference type="NCBI Taxonomy" id="648754"/>
    <lineage>
        <taxon>Bacteria</taxon>
        <taxon>Bacillati</taxon>
        <taxon>Actinomycetota</taxon>
        <taxon>Actinomycetes</taxon>
        <taxon>Pseudonocardiales</taxon>
        <taxon>Pseudonocardiaceae</taxon>
        <taxon>Pseudonocardia</taxon>
    </lineage>
</organism>
<comment type="caution">
    <text evidence="2">The sequence shown here is derived from an EMBL/GenBank/DDBJ whole genome shotgun (WGS) entry which is preliminary data.</text>
</comment>
<evidence type="ECO:0000313" key="3">
    <source>
        <dbReference type="Proteomes" id="UP001500804"/>
    </source>
</evidence>
<sequence>MVAAAWVVVAAVVGVLVGRMIRERDRQVPPSPEPPTAAGAEKDVPKHRVPGWGRQRRS</sequence>
<name>A0ABP9NN34_9PSEU</name>
<dbReference type="EMBL" id="BAABJO010000011">
    <property type="protein sequence ID" value="GAA5123217.1"/>
    <property type="molecule type" value="Genomic_DNA"/>
</dbReference>
<dbReference type="Proteomes" id="UP001500804">
    <property type="component" value="Unassembled WGS sequence"/>
</dbReference>
<feature type="region of interest" description="Disordered" evidence="1">
    <location>
        <begin position="22"/>
        <end position="58"/>
    </location>
</feature>
<feature type="compositionally biased region" description="Basic residues" evidence="1">
    <location>
        <begin position="47"/>
        <end position="58"/>
    </location>
</feature>
<evidence type="ECO:0000313" key="2">
    <source>
        <dbReference type="EMBL" id="GAA5123217.1"/>
    </source>
</evidence>
<reference evidence="3" key="1">
    <citation type="journal article" date="2019" name="Int. J. Syst. Evol. Microbiol.">
        <title>The Global Catalogue of Microorganisms (GCM) 10K type strain sequencing project: providing services to taxonomists for standard genome sequencing and annotation.</title>
        <authorList>
            <consortium name="The Broad Institute Genomics Platform"/>
            <consortium name="The Broad Institute Genome Sequencing Center for Infectious Disease"/>
            <person name="Wu L."/>
            <person name="Ma J."/>
        </authorList>
    </citation>
    <scope>NUCLEOTIDE SEQUENCE [LARGE SCALE GENOMIC DNA]</scope>
    <source>
        <strain evidence="3">JCM 18302</strain>
    </source>
</reference>
<gene>
    <name evidence="2" type="ORF">GCM10023320_34680</name>
</gene>
<proteinExistence type="predicted"/>
<accession>A0ABP9NN34</accession>
<protein>
    <submittedName>
        <fullName evidence="2">Uncharacterized protein</fullName>
    </submittedName>
</protein>
<evidence type="ECO:0000256" key="1">
    <source>
        <dbReference type="SAM" id="MobiDB-lite"/>
    </source>
</evidence>
<keyword evidence="3" id="KW-1185">Reference proteome</keyword>